<evidence type="ECO:0000256" key="2">
    <source>
        <dbReference type="ARBA" id="ARBA00022475"/>
    </source>
</evidence>
<feature type="transmembrane region" description="Helical" evidence="8">
    <location>
        <begin position="76"/>
        <end position="98"/>
    </location>
</feature>
<accession>A0A382ZWW3</accession>
<feature type="transmembrane region" description="Helical" evidence="8">
    <location>
        <begin position="171"/>
        <end position="193"/>
    </location>
</feature>
<feature type="non-terminal residue" evidence="9">
    <location>
        <position position="1"/>
    </location>
</feature>
<name>A0A382ZWW3_9ZZZZ</name>
<evidence type="ECO:0000256" key="1">
    <source>
        <dbReference type="ARBA" id="ARBA00004651"/>
    </source>
</evidence>
<dbReference type="GO" id="GO:0009252">
    <property type="term" value="P:peptidoglycan biosynthetic process"/>
    <property type="evidence" value="ECO:0007669"/>
    <property type="project" value="UniProtKB-KW"/>
</dbReference>
<evidence type="ECO:0000256" key="7">
    <source>
        <dbReference type="ARBA" id="ARBA00023136"/>
    </source>
</evidence>
<feature type="transmembrane region" description="Helical" evidence="8">
    <location>
        <begin position="137"/>
        <end position="159"/>
    </location>
</feature>
<comment type="subcellular location">
    <subcellularLocation>
        <location evidence="1">Cell membrane</location>
        <topology evidence="1">Multi-pass membrane protein</topology>
    </subcellularLocation>
</comment>
<feature type="transmembrane region" description="Helical" evidence="8">
    <location>
        <begin position="110"/>
        <end position="131"/>
    </location>
</feature>
<sequence length="244" mass="26932">FGVALSTVVLPNLSSKSAVQNQAQFRSIVQWGIRIALLVSIPAATGLFILSGPLIASIFLGGNFNNHDLYMTQYSLMAYAFGLIGLSLVLILAPAYYAKQNTRTPVKFGLIAMVTNASLSILFVTTLVFISSPYPHMGLSLAFSCSTLLNAVLLFRGLIREQQIKIDRDEVGFFIRVLTASMIMAGMLLFFNPELPIWLEKSLLGRAIHLMKLIPSAILVYLFTLFCIGIRLRDIRIQTNSEPL</sequence>
<keyword evidence="7 8" id="KW-0472">Membrane</keyword>
<evidence type="ECO:0000313" key="9">
    <source>
        <dbReference type="EMBL" id="SVD99941.1"/>
    </source>
</evidence>
<evidence type="ECO:0000256" key="5">
    <source>
        <dbReference type="ARBA" id="ARBA00022984"/>
    </source>
</evidence>
<evidence type="ECO:0008006" key="10">
    <source>
        <dbReference type="Google" id="ProtNLM"/>
    </source>
</evidence>
<dbReference type="PANTHER" id="PTHR47019">
    <property type="entry name" value="LIPID II FLIPPASE MURJ"/>
    <property type="match status" value="1"/>
</dbReference>
<dbReference type="GO" id="GO:0015648">
    <property type="term" value="F:lipid-linked peptidoglycan transporter activity"/>
    <property type="evidence" value="ECO:0007669"/>
    <property type="project" value="TreeGrafter"/>
</dbReference>
<feature type="transmembrane region" description="Helical" evidence="8">
    <location>
        <begin position="213"/>
        <end position="232"/>
    </location>
</feature>
<dbReference type="GO" id="GO:0034204">
    <property type="term" value="P:lipid translocation"/>
    <property type="evidence" value="ECO:0007669"/>
    <property type="project" value="TreeGrafter"/>
</dbReference>
<dbReference type="GO" id="GO:0005886">
    <property type="term" value="C:plasma membrane"/>
    <property type="evidence" value="ECO:0007669"/>
    <property type="project" value="UniProtKB-SubCell"/>
</dbReference>
<proteinExistence type="predicted"/>
<keyword evidence="3 8" id="KW-0812">Transmembrane</keyword>
<organism evidence="9">
    <name type="scientific">marine metagenome</name>
    <dbReference type="NCBI Taxonomy" id="408172"/>
    <lineage>
        <taxon>unclassified sequences</taxon>
        <taxon>metagenomes</taxon>
        <taxon>ecological metagenomes</taxon>
    </lineage>
</organism>
<gene>
    <name evidence="9" type="ORF">METZ01_LOCUS452795</name>
</gene>
<dbReference type="InterPro" id="IPR051050">
    <property type="entry name" value="Lipid_II_flippase_MurJ/MviN"/>
</dbReference>
<dbReference type="AlphaFoldDB" id="A0A382ZWW3"/>
<dbReference type="PANTHER" id="PTHR47019:SF1">
    <property type="entry name" value="LIPID II FLIPPASE MURJ"/>
    <property type="match status" value="1"/>
</dbReference>
<dbReference type="InterPro" id="IPR004268">
    <property type="entry name" value="MurJ"/>
</dbReference>
<reference evidence="9" key="1">
    <citation type="submission" date="2018-05" db="EMBL/GenBank/DDBJ databases">
        <authorList>
            <person name="Lanie J.A."/>
            <person name="Ng W.-L."/>
            <person name="Kazmierczak K.M."/>
            <person name="Andrzejewski T.M."/>
            <person name="Davidsen T.M."/>
            <person name="Wayne K.J."/>
            <person name="Tettelin H."/>
            <person name="Glass J.I."/>
            <person name="Rusch D."/>
            <person name="Podicherti R."/>
            <person name="Tsui H.-C.T."/>
            <person name="Winkler M.E."/>
        </authorList>
    </citation>
    <scope>NUCLEOTIDE SEQUENCE</scope>
</reference>
<dbReference type="GO" id="GO:0008360">
    <property type="term" value="P:regulation of cell shape"/>
    <property type="evidence" value="ECO:0007669"/>
    <property type="project" value="UniProtKB-KW"/>
</dbReference>
<keyword evidence="6 8" id="KW-1133">Transmembrane helix</keyword>
<keyword evidence="4" id="KW-0133">Cell shape</keyword>
<feature type="transmembrane region" description="Helical" evidence="8">
    <location>
        <begin position="35"/>
        <end position="56"/>
    </location>
</feature>
<evidence type="ECO:0000256" key="4">
    <source>
        <dbReference type="ARBA" id="ARBA00022960"/>
    </source>
</evidence>
<evidence type="ECO:0000256" key="8">
    <source>
        <dbReference type="SAM" id="Phobius"/>
    </source>
</evidence>
<evidence type="ECO:0000256" key="6">
    <source>
        <dbReference type="ARBA" id="ARBA00022989"/>
    </source>
</evidence>
<evidence type="ECO:0000256" key="3">
    <source>
        <dbReference type="ARBA" id="ARBA00022692"/>
    </source>
</evidence>
<keyword evidence="2" id="KW-1003">Cell membrane</keyword>
<keyword evidence="5" id="KW-0573">Peptidoglycan synthesis</keyword>
<dbReference type="Pfam" id="PF03023">
    <property type="entry name" value="MurJ"/>
    <property type="match status" value="1"/>
</dbReference>
<protein>
    <recommendedName>
        <fullName evidence="10">Polysaccharide biosynthesis protein C-terminal domain-containing protein</fullName>
    </recommendedName>
</protein>
<dbReference type="EMBL" id="UINC01187291">
    <property type="protein sequence ID" value="SVD99941.1"/>
    <property type="molecule type" value="Genomic_DNA"/>
</dbReference>